<dbReference type="EMBL" id="LJXB01000065">
    <property type="protein sequence ID" value="KPU60773.1"/>
    <property type="molecule type" value="Genomic_DNA"/>
</dbReference>
<dbReference type="PROSITE" id="PS50931">
    <property type="entry name" value="HTH_LYSR"/>
    <property type="match status" value="1"/>
</dbReference>
<dbReference type="SUPFAM" id="SSF53850">
    <property type="entry name" value="Periplasmic binding protein-like II"/>
    <property type="match status" value="1"/>
</dbReference>
<dbReference type="Pfam" id="PF03466">
    <property type="entry name" value="LysR_substrate"/>
    <property type="match status" value="1"/>
</dbReference>
<comment type="caution">
    <text evidence="6">The sequence shown here is derived from an EMBL/GenBank/DDBJ whole genome shotgun (WGS) entry which is preliminary data.</text>
</comment>
<dbReference type="PANTHER" id="PTHR30419">
    <property type="entry name" value="HTH-TYPE TRANSCRIPTIONAL REGULATOR YBHD"/>
    <property type="match status" value="1"/>
</dbReference>
<proteinExistence type="inferred from homology"/>
<dbReference type="PATRIC" id="fig|294.162.peg.1553"/>
<dbReference type="Gene3D" id="3.40.190.290">
    <property type="match status" value="1"/>
</dbReference>
<dbReference type="GO" id="GO:0003700">
    <property type="term" value="F:DNA-binding transcription factor activity"/>
    <property type="evidence" value="ECO:0007669"/>
    <property type="project" value="InterPro"/>
</dbReference>
<dbReference type="RefSeq" id="WP_057396842.1">
    <property type="nucleotide sequence ID" value="NZ_LJXB01000065.1"/>
</dbReference>
<protein>
    <submittedName>
        <fullName evidence="6">Bacterial regulatory helix-turn-helix, lysR family protein</fullName>
    </submittedName>
</protein>
<evidence type="ECO:0000313" key="7">
    <source>
        <dbReference type="Proteomes" id="UP000050349"/>
    </source>
</evidence>
<name>A0A0P8ZTW4_PSEFL</name>
<dbReference type="InterPro" id="IPR036388">
    <property type="entry name" value="WH-like_DNA-bd_sf"/>
</dbReference>
<dbReference type="PANTHER" id="PTHR30419:SF8">
    <property type="entry name" value="NITROGEN ASSIMILATION TRANSCRIPTIONAL ACTIVATOR-RELATED"/>
    <property type="match status" value="1"/>
</dbReference>
<dbReference type="InterPro" id="IPR036390">
    <property type="entry name" value="WH_DNA-bd_sf"/>
</dbReference>
<dbReference type="Pfam" id="PF00126">
    <property type="entry name" value="HTH_1"/>
    <property type="match status" value="1"/>
</dbReference>
<comment type="similarity">
    <text evidence="1">Belongs to the LysR transcriptional regulatory family.</text>
</comment>
<dbReference type="GO" id="GO:0003677">
    <property type="term" value="F:DNA binding"/>
    <property type="evidence" value="ECO:0007669"/>
    <property type="project" value="UniProtKB-KW"/>
</dbReference>
<evidence type="ECO:0000256" key="4">
    <source>
        <dbReference type="ARBA" id="ARBA00023163"/>
    </source>
</evidence>
<evidence type="ECO:0000313" key="6">
    <source>
        <dbReference type="EMBL" id="KPU60773.1"/>
    </source>
</evidence>
<feature type="domain" description="HTH lysR-type" evidence="5">
    <location>
        <begin position="14"/>
        <end position="71"/>
    </location>
</feature>
<keyword evidence="3" id="KW-0238">DNA-binding</keyword>
<dbReference type="InterPro" id="IPR000847">
    <property type="entry name" value="LysR_HTH_N"/>
</dbReference>
<evidence type="ECO:0000256" key="2">
    <source>
        <dbReference type="ARBA" id="ARBA00023015"/>
    </source>
</evidence>
<evidence type="ECO:0000259" key="5">
    <source>
        <dbReference type="PROSITE" id="PS50931"/>
    </source>
</evidence>
<dbReference type="SUPFAM" id="SSF46785">
    <property type="entry name" value="Winged helix' DNA-binding domain"/>
    <property type="match status" value="1"/>
</dbReference>
<dbReference type="AlphaFoldDB" id="A0A0P8ZTW4"/>
<dbReference type="Gene3D" id="1.10.10.10">
    <property type="entry name" value="Winged helix-like DNA-binding domain superfamily/Winged helix DNA-binding domain"/>
    <property type="match status" value="1"/>
</dbReference>
<reference evidence="6 7" key="1">
    <citation type="submission" date="2015-09" db="EMBL/GenBank/DDBJ databases">
        <authorList>
            <person name="Jackson K.R."/>
            <person name="Lunt B.L."/>
            <person name="Fisher J.N.B."/>
            <person name="Gardner A.V."/>
            <person name="Bailey M.E."/>
            <person name="Deus L.M."/>
            <person name="Earl A.S."/>
            <person name="Gibby P.D."/>
            <person name="Hartmann K.A."/>
            <person name="Liu J.E."/>
            <person name="Manci A.M."/>
            <person name="Nielsen D.A."/>
            <person name="Solomon M.B."/>
            <person name="Breakwell D.P."/>
            <person name="Burnett S.H."/>
            <person name="Grose J.H."/>
        </authorList>
    </citation>
    <scope>NUCLEOTIDE SEQUENCE [LARGE SCALE GENOMIC DNA]</scope>
    <source>
        <strain evidence="6 7">S613</strain>
    </source>
</reference>
<evidence type="ECO:0000256" key="3">
    <source>
        <dbReference type="ARBA" id="ARBA00023125"/>
    </source>
</evidence>
<organism evidence="6 7">
    <name type="scientific">Pseudomonas fluorescens</name>
    <dbReference type="NCBI Taxonomy" id="294"/>
    <lineage>
        <taxon>Bacteria</taxon>
        <taxon>Pseudomonadati</taxon>
        <taxon>Pseudomonadota</taxon>
        <taxon>Gammaproteobacteria</taxon>
        <taxon>Pseudomonadales</taxon>
        <taxon>Pseudomonadaceae</taxon>
        <taxon>Pseudomonas</taxon>
    </lineage>
</organism>
<evidence type="ECO:0000256" key="1">
    <source>
        <dbReference type="ARBA" id="ARBA00009437"/>
    </source>
</evidence>
<dbReference type="InterPro" id="IPR050950">
    <property type="entry name" value="HTH-type_LysR_regulators"/>
</dbReference>
<dbReference type="GO" id="GO:0005829">
    <property type="term" value="C:cytosol"/>
    <property type="evidence" value="ECO:0007669"/>
    <property type="project" value="TreeGrafter"/>
</dbReference>
<dbReference type="Proteomes" id="UP000050349">
    <property type="component" value="Unassembled WGS sequence"/>
</dbReference>
<dbReference type="InterPro" id="IPR005119">
    <property type="entry name" value="LysR_subst-bd"/>
</dbReference>
<accession>A0A0P8ZTW4</accession>
<keyword evidence="2" id="KW-0805">Transcription regulation</keyword>
<dbReference type="OrthoDB" id="9814165at2"/>
<sequence>MTQIPDANVIHSRLRLRQLRLMLALQEFGSLRRAADNIGMTQPAATKMLHEAEGLLGVELFERLSRGMRPTPFGETVIYYARMVFAELSGMREELVALESGNLGRVAVGAIPALASGLLTRTIATLKKSHPRLSMSIQVDTSDVLVQALLQDQLDLVLGRIPPGARAEELLFDNLGEEELCVIAGAQNPLAQATQLTWGELQNMTWVLQQQPSPMRTIINQVFHNARVDVPNSIVETTSIMTLLSLVQQTDMIGVTPLSVVNDYPARHLLAILPISFEPRLPPFGLITRRHRIMSSAMQAFISKVKDEHQLQISANVPTT</sequence>
<gene>
    <name evidence="6" type="ORF">AN403_4712</name>
</gene>
<keyword evidence="4" id="KW-0804">Transcription</keyword>